<reference evidence="3 4" key="1">
    <citation type="submission" date="2014-10" db="EMBL/GenBank/DDBJ databases">
        <title>Genome sequencing of Vitellibacter vladivostokensis KMM 3516.</title>
        <authorList>
            <person name="Thevarajoo S."/>
            <person name="Selvaratnam C."/>
            <person name="Goh K.M."/>
            <person name="Chong C.S."/>
        </authorList>
    </citation>
    <scope>NUCLEOTIDE SEQUENCE [LARGE SCALE GENOMIC DNA]</scope>
    <source>
        <strain evidence="3 4">KMM 3516</strain>
    </source>
</reference>
<evidence type="ECO:0000313" key="4">
    <source>
        <dbReference type="Proteomes" id="UP000033497"/>
    </source>
</evidence>
<feature type="chain" id="PRO_5046855905" description="Lipoprotein" evidence="2">
    <location>
        <begin position="24"/>
        <end position="159"/>
    </location>
</feature>
<keyword evidence="2" id="KW-0732">Signal</keyword>
<keyword evidence="4" id="KW-1185">Reference proteome</keyword>
<protein>
    <recommendedName>
        <fullName evidence="5">Lipoprotein</fullName>
    </recommendedName>
</protein>
<dbReference type="PROSITE" id="PS51257">
    <property type="entry name" value="PROKAR_LIPOPROTEIN"/>
    <property type="match status" value="1"/>
</dbReference>
<evidence type="ECO:0000313" key="3">
    <source>
        <dbReference type="EMBL" id="KJJ37469.1"/>
    </source>
</evidence>
<feature type="signal peptide" evidence="2">
    <location>
        <begin position="1"/>
        <end position="23"/>
    </location>
</feature>
<name>A0ABR5DFE0_9FLAO</name>
<comment type="caution">
    <text evidence="3">The sequence shown here is derived from an EMBL/GenBank/DDBJ whole genome shotgun (WGS) entry which is preliminary data.</text>
</comment>
<accession>A0ABR5DFE0</accession>
<dbReference type="Proteomes" id="UP000033497">
    <property type="component" value="Unassembled WGS sequence"/>
</dbReference>
<sequence length="159" mass="18216">MRKQEIMKNISVLLVASSLTLLTACGGTQSTTTDEKQTTTNNRGRSNSEISATTNSTTGSRQSARQNEAAAAMASERAAEEQARMQRMYSDLDLDDGQISRFESEWKSAETAWKRSNRQKEMNNYERTELQDRIFRDILDDRQFEKYQKWARENARSGN</sequence>
<feature type="region of interest" description="Disordered" evidence="1">
    <location>
        <begin position="26"/>
        <end position="84"/>
    </location>
</feature>
<gene>
    <name evidence="3" type="ORF">MB09_13920</name>
</gene>
<dbReference type="EMBL" id="JSVU01000011">
    <property type="protein sequence ID" value="KJJ37469.1"/>
    <property type="molecule type" value="Genomic_DNA"/>
</dbReference>
<feature type="compositionally biased region" description="Low complexity" evidence="1">
    <location>
        <begin position="60"/>
        <end position="76"/>
    </location>
</feature>
<feature type="compositionally biased region" description="Polar residues" evidence="1">
    <location>
        <begin position="41"/>
        <end position="59"/>
    </location>
</feature>
<proteinExistence type="predicted"/>
<organism evidence="3 4">
    <name type="scientific">Aequorivita vladivostokensis</name>
    <dbReference type="NCBI Taxonomy" id="171194"/>
    <lineage>
        <taxon>Bacteria</taxon>
        <taxon>Pseudomonadati</taxon>
        <taxon>Bacteroidota</taxon>
        <taxon>Flavobacteriia</taxon>
        <taxon>Flavobacteriales</taxon>
        <taxon>Flavobacteriaceae</taxon>
        <taxon>Aequorivita</taxon>
    </lineage>
</organism>
<evidence type="ECO:0000256" key="1">
    <source>
        <dbReference type="SAM" id="MobiDB-lite"/>
    </source>
</evidence>
<evidence type="ECO:0000256" key="2">
    <source>
        <dbReference type="SAM" id="SignalP"/>
    </source>
</evidence>
<evidence type="ECO:0008006" key="5">
    <source>
        <dbReference type="Google" id="ProtNLM"/>
    </source>
</evidence>